<dbReference type="OrthoDB" id="1705901at2"/>
<organism evidence="1 2">
    <name type="scientific">Syntrophobotulus glycolicus (strain DSM 8271 / FlGlyR)</name>
    <dbReference type="NCBI Taxonomy" id="645991"/>
    <lineage>
        <taxon>Bacteria</taxon>
        <taxon>Bacillati</taxon>
        <taxon>Bacillota</taxon>
        <taxon>Clostridia</taxon>
        <taxon>Eubacteriales</taxon>
        <taxon>Desulfitobacteriaceae</taxon>
        <taxon>Syntrophobotulus</taxon>
    </lineage>
</organism>
<dbReference type="InterPro" id="IPR024787">
    <property type="entry name" value="EcsC"/>
</dbReference>
<protein>
    <recommendedName>
        <fullName evidence="3">EcsC protein</fullName>
    </recommendedName>
</protein>
<dbReference type="KEGG" id="sgy:Sgly_1667"/>
<dbReference type="PANTHER" id="PTHR41260">
    <property type="entry name" value="PROTEIN ECSC"/>
    <property type="match status" value="1"/>
</dbReference>
<gene>
    <name evidence="1" type="ordered locus">Sgly_1667</name>
</gene>
<dbReference type="Pfam" id="PF12787">
    <property type="entry name" value="EcsC"/>
    <property type="match status" value="1"/>
</dbReference>
<dbReference type="eggNOG" id="ENOG502Z89E">
    <property type="taxonomic scope" value="Bacteria"/>
</dbReference>
<name>F0SYD0_SYNGF</name>
<keyword evidence="2" id="KW-1185">Reference proteome</keyword>
<dbReference type="Proteomes" id="UP000007488">
    <property type="component" value="Chromosome"/>
</dbReference>
<sequence>MDAYERMVIRELSVWERKMKKRRPTPGERLSKGVQRRVNKLIPQKFHEIIGAAVMNMVKAVLNGSEYLSLLEVDPEKSLQQRDQLVKDRLVFYKSASAASGAGTGGGGIFLGLVDFPILLSLKMKFMFDAAYLYGFDVKKLEERLFILYLFQLAFSGRHKRPDIFEKVSDWESFSFTLPAKIEDFDWLTFQQEYRDYMDLAKFFQIIPGIGMVVGAVANYKLLDHLGETVINGYRMRILGRDSRKKIE</sequence>
<dbReference type="RefSeq" id="WP_013624833.1">
    <property type="nucleotide sequence ID" value="NC_015172.1"/>
</dbReference>
<reference evidence="1 2" key="1">
    <citation type="journal article" date="2011" name="Stand. Genomic Sci.">
        <title>Complete genome sequence of Syntrophobotulus glycolicus type strain (FlGlyR).</title>
        <authorList>
            <person name="Han C."/>
            <person name="Mwirichia R."/>
            <person name="Chertkov O."/>
            <person name="Held B."/>
            <person name="Lapidus A."/>
            <person name="Nolan M."/>
            <person name="Lucas S."/>
            <person name="Hammon N."/>
            <person name="Deshpande S."/>
            <person name="Cheng J.F."/>
            <person name="Tapia R."/>
            <person name="Goodwin L."/>
            <person name="Pitluck S."/>
            <person name="Huntemann M."/>
            <person name="Liolios K."/>
            <person name="Ivanova N."/>
            <person name="Pagani I."/>
            <person name="Mavromatis K."/>
            <person name="Ovchinikova G."/>
            <person name="Pati A."/>
            <person name="Chen A."/>
            <person name="Palaniappan K."/>
            <person name="Land M."/>
            <person name="Hauser L."/>
            <person name="Brambilla E.M."/>
            <person name="Rohde M."/>
            <person name="Spring S."/>
            <person name="Sikorski J."/>
            <person name="Goker M."/>
            <person name="Woyke T."/>
            <person name="Bristow J."/>
            <person name="Eisen J.A."/>
            <person name="Markowitz V."/>
            <person name="Hugenholtz P."/>
            <person name="Kyrpides N.C."/>
            <person name="Klenk H.P."/>
            <person name="Detter J.C."/>
        </authorList>
    </citation>
    <scope>NUCLEOTIDE SEQUENCE [LARGE SCALE GENOMIC DNA]</scope>
    <source>
        <strain evidence="2">DSM 8271 / FlGlyR</strain>
    </source>
</reference>
<evidence type="ECO:0008006" key="3">
    <source>
        <dbReference type="Google" id="ProtNLM"/>
    </source>
</evidence>
<evidence type="ECO:0000313" key="2">
    <source>
        <dbReference type="Proteomes" id="UP000007488"/>
    </source>
</evidence>
<dbReference type="AlphaFoldDB" id="F0SYD0"/>
<dbReference type="PANTHER" id="PTHR41260:SF1">
    <property type="entry name" value="PROTEIN ECSC"/>
    <property type="match status" value="1"/>
</dbReference>
<dbReference type="HOGENOM" id="CLU_080978_0_0_9"/>
<proteinExistence type="predicted"/>
<dbReference type="EMBL" id="CP002547">
    <property type="protein sequence ID" value="ADY55965.1"/>
    <property type="molecule type" value="Genomic_DNA"/>
</dbReference>
<accession>F0SYD0</accession>
<reference evidence="2" key="2">
    <citation type="submission" date="2011-02" db="EMBL/GenBank/DDBJ databases">
        <title>The complete genome of Syntrophobotulus glycolicus DSM 8271.</title>
        <authorList>
            <person name="Lucas S."/>
            <person name="Copeland A."/>
            <person name="Lapidus A."/>
            <person name="Bruce D."/>
            <person name="Goodwin L."/>
            <person name="Pitluck S."/>
            <person name="Kyrpides N."/>
            <person name="Mavromatis K."/>
            <person name="Pagani I."/>
            <person name="Ivanova N."/>
            <person name="Mikhailova N."/>
            <person name="Chertkov O."/>
            <person name="Held B."/>
            <person name="Detter J.C."/>
            <person name="Tapia R."/>
            <person name="Han C."/>
            <person name="Land M."/>
            <person name="Hauser L."/>
            <person name="Markowitz V."/>
            <person name="Cheng J.-F."/>
            <person name="Hugenholtz P."/>
            <person name="Woyke T."/>
            <person name="Wu D."/>
            <person name="Spring S."/>
            <person name="Schroeder M."/>
            <person name="Brambilla E."/>
            <person name="Klenk H.-P."/>
            <person name="Eisen J.A."/>
        </authorList>
    </citation>
    <scope>NUCLEOTIDE SEQUENCE [LARGE SCALE GENOMIC DNA]</scope>
    <source>
        <strain evidence="2">DSM 8271 / FlGlyR</strain>
    </source>
</reference>
<dbReference type="STRING" id="645991.Sgly_1667"/>
<evidence type="ECO:0000313" key="1">
    <source>
        <dbReference type="EMBL" id="ADY55965.1"/>
    </source>
</evidence>